<comment type="caution">
    <text evidence="1">The sequence shown here is derived from an EMBL/GenBank/DDBJ whole genome shotgun (WGS) entry which is preliminary data.</text>
</comment>
<dbReference type="EMBL" id="RBKS01000001">
    <property type="protein sequence ID" value="RKR76085.1"/>
    <property type="molecule type" value="Genomic_DNA"/>
</dbReference>
<proteinExistence type="predicted"/>
<accession>A0A495ILT1</accession>
<reference evidence="1 2" key="1">
    <citation type="submission" date="2018-10" db="EMBL/GenBank/DDBJ databases">
        <title>Sequencing the genomes of 1000 actinobacteria strains.</title>
        <authorList>
            <person name="Klenk H.-P."/>
        </authorList>
    </citation>
    <scope>NUCLEOTIDE SEQUENCE [LARGE SCALE GENOMIC DNA]</scope>
    <source>
        <strain evidence="1 2">DSM 17894</strain>
    </source>
</reference>
<gene>
    <name evidence="1" type="ORF">C8E83_3250</name>
</gene>
<evidence type="ECO:0000313" key="2">
    <source>
        <dbReference type="Proteomes" id="UP000280008"/>
    </source>
</evidence>
<dbReference type="Proteomes" id="UP000280008">
    <property type="component" value="Unassembled WGS sequence"/>
</dbReference>
<keyword evidence="2" id="KW-1185">Reference proteome</keyword>
<protein>
    <submittedName>
        <fullName evidence="1">Uncharacterized protein</fullName>
    </submittedName>
</protein>
<name>A0A495ILT1_9MICO</name>
<organism evidence="1 2">
    <name type="scientific">Frondihabitans australicus</name>
    <dbReference type="NCBI Taxonomy" id="386892"/>
    <lineage>
        <taxon>Bacteria</taxon>
        <taxon>Bacillati</taxon>
        <taxon>Actinomycetota</taxon>
        <taxon>Actinomycetes</taxon>
        <taxon>Micrococcales</taxon>
        <taxon>Microbacteriaceae</taxon>
        <taxon>Frondihabitans</taxon>
    </lineage>
</organism>
<sequence length="111" mass="11326">MIDATALSTLGGELEALILDVPGVIRAQDRPAFARLTRRLASALPLGAAPSHGAITVAADDRATTLEVDLVVGGDRSAPAVAREVATVVLARLDLEDLPPAKVGVRVVAIG</sequence>
<evidence type="ECO:0000313" key="1">
    <source>
        <dbReference type="EMBL" id="RKR76085.1"/>
    </source>
</evidence>
<dbReference type="AlphaFoldDB" id="A0A495ILT1"/>
<dbReference type="OrthoDB" id="5125126at2"/>
<dbReference type="RefSeq" id="WP_121371005.1">
    <property type="nucleotide sequence ID" value="NZ_RBKS01000001.1"/>
</dbReference>